<dbReference type="Pfam" id="PF03140">
    <property type="entry name" value="DUF247"/>
    <property type="match status" value="1"/>
</dbReference>
<dbReference type="AlphaFoldDB" id="A0A022QZ76"/>
<reference evidence="2 3" key="1">
    <citation type="journal article" date="2013" name="Proc. Natl. Acad. Sci. U.S.A.">
        <title>Fine-scale variation in meiotic recombination in Mimulus inferred from population shotgun sequencing.</title>
        <authorList>
            <person name="Hellsten U."/>
            <person name="Wright K.M."/>
            <person name="Jenkins J."/>
            <person name="Shu S."/>
            <person name="Yuan Y."/>
            <person name="Wessler S.R."/>
            <person name="Schmutz J."/>
            <person name="Willis J.H."/>
            <person name="Rokhsar D.S."/>
        </authorList>
    </citation>
    <scope>NUCLEOTIDE SEQUENCE [LARGE SCALE GENOMIC DNA]</scope>
    <source>
        <strain evidence="3">cv. DUN x IM62</strain>
    </source>
</reference>
<keyword evidence="1" id="KW-1133">Transmembrane helix</keyword>
<dbReference type="PANTHER" id="PTHR31170:SF25">
    <property type="entry name" value="BNAA09G04570D PROTEIN"/>
    <property type="match status" value="1"/>
</dbReference>
<evidence type="ECO:0000256" key="1">
    <source>
        <dbReference type="SAM" id="Phobius"/>
    </source>
</evidence>
<gene>
    <name evidence="2" type="ORF">MIMGU_mgv11b017063mg</name>
</gene>
<dbReference type="EMBL" id="KI630827">
    <property type="protein sequence ID" value="EYU32623.1"/>
    <property type="molecule type" value="Genomic_DNA"/>
</dbReference>
<dbReference type="Proteomes" id="UP000030748">
    <property type="component" value="Unassembled WGS sequence"/>
</dbReference>
<keyword evidence="3" id="KW-1185">Reference proteome</keyword>
<name>A0A022QZ76_ERYGU</name>
<feature type="transmembrane region" description="Helical" evidence="1">
    <location>
        <begin position="385"/>
        <end position="407"/>
    </location>
</feature>
<dbReference type="InterPro" id="IPR004158">
    <property type="entry name" value="DUF247_pln"/>
</dbReference>
<proteinExistence type="predicted"/>
<keyword evidence="1" id="KW-0812">Transmembrane</keyword>
<accession>A0A022QZ76</accession>
<dbReference type="eggNOG" id="ENOG502RY48">
    <property type="taxonomic scope" value="Eukaryota"/>
</dbReference>
<keyword evidence="1" id="KW-0472">Membrane</keyword>
<evidence type="ECO:0000313" key="2">
    <source>
        <dbReference type="EMBL" id="EYU32623.1"/>
    </source>
</evidence>
<dbReference type="STRING" id="4155.A0A022QZ76"/>
<protein>
    <submittedName>
        <fullName evidence="2">Uncharacterized protein</fullName>
    </submittedName>
</protein>
<feature type="non-terminal residue" evidence="2">
    <location>
        <position position="409"/>
    </location>
</feature>
<sequence length="409" mass="47140">MSLNGEIISVNQMLEELSDNASSNSSLCRVGEQIRTTNESSYDPTVIAIGPFHRGKAHLKAMDHHKKRYLKLILQSRGESSADRYVNSMLESEEEARKFYAEETAVLGKYAFALMLLLDGIFILEFLRECTFGSNLVFQLGQMKSHILRDLMLFENQIPLFILEKLLSMTDDAFQITHLIYPLISPIIVHQEAISLQDDHTKPHHLLGLVHYAERLGFSPTVPDEHYVMENINSATELSEAGISFKKSDSKNLLDIIFKNKKIRMPTLEITDLTESRIRNMIAYEYYNLACDERKYVTDYTFFLHCLIHAPKDAELLRRYGVVSNWLGGDEMVYRLINQIGSHVQTSEKFSYHDVFRDVNVHCRNRKNRWIAVLRRDYFNTPWKLISLVAGFVLLGVGVVQMVFAILSY</sequence>
<dbReference type="PANTHER" id="PTHR31170">
    <property type="entry name" value="BNAC04G53230D PROTEIN"/>
    <property type="match status" value="1"/>
</dbReference>
<evidence type="ECO:0000313" key="3">
    <source>
        <dbReference type="Proteomes" id="UP000030748"/>
    </source>
</evidence>
<organism evidence="2 3">
    <name type="scientific">Erythranthe guttata</name>
    <name type="common">Yellow monkey flower</name>
    <name type="synonym">Mimulus guttatus</name>
    <dbReference type="NCBI Taxonomy" id="4155"/>
    <lineage>
        <taxon>Eukaryota</taxon>
        <taxon>Viridiplantae</taxon>
        <taxon>Streptophyta</taxon>
        <taxon>Embryophyta</taxon>
        <taxon>Tracheophyta</taxon>
        <taxon>Spermatophyta</taxon>
        <taxon>Magnoliopsida</taxon>
        <taxon>eudicotyledons</taxon>
        <taxon>Gunneridae</taxon>
        <taxon>Pentapetalae</taxon>
        <taxon>asterids</taxon>
        <taxon>lamiids</taxon>
        <taxon>Lamiales</taxon>
        <taxon>Phrymaceae</taxon>
        <taxon>Erythranthe</taxon>
    </lineage>
</organism>